<proteinExistence type="predicted"/>
<accession>A0A0A9ESS3</accession>
<reference evidence="2" key="1">
    <citation type="submission" date="2014-09" db="EMBL/GenBank/DDBJ databases">
        <authorList>
            <person name="Magalhaes I.L.F."/>
            <person name="Oliveira U."/>
            <person name="Santos F.R."/>
            <person name="Vidigal T.H.D.A."/>
            <person name="Brescovit A.D."/>
            <person name="Santos A.J."/>
        </authorList>
    </citation>
    <scope>NUCLEOTIDE SEQUENCE</scope>
    <source>
        <tissue evidence="2">Shoot tissue taken approximately 20 cm above the soil surface</tissue>
    </source>
</reference>
<name>A0A0A9ESS3_ARUDO</name>
<protein>
    <submittedName>
        <fullName evidence="2">Uncharacterized protein</fullName>
    </submittedName>
</protein>
<evidence type="ECO:0000313" key="2">
    <source>
        <dbReference type="EMBL" id="JAE02054.1"/>
    </source>
</evidence>
<reference evidence="2" key="2">
    <citation type="journal article" date="2015" name="Data Brief">
        <title>Shoot transcriptome of the giant reed, Arundo donax.</title>
        <authorList>
            <person name="Barrero R.A."/>
            <person name="Guerrero F.D."/>
            <person name="Moolhuijzen P."/>
            <person name="Goolsby J.A."/>
            <person name="Tidwell J."/>
            <person name="Bellgard S.E."/>
            <person name="Bellgard M.I."/>
        </authorList>
    </citation>
    <scope>NUCLEOTIDE SEQUENCE</scope>
    <source>
        <tissue evidence="2">Shoot tissue taken approximately 20 cm above the soil surface</tissue>
    </source>
</reference>
<organism evidence="2">
    <name type="scientific">Arundo donax</name>
    <name type="common">Giant reed</name>
    <name type="synonym">Donax arundinaceus</name>
    <dbReference type="NCBI Taxonomy" id="35708"/>
    <lineage>
        <taxon>Eukaryota</taxon>
        <taxon>Viridiplantae</taxon>
        <taxon>Streptophyta</taxon>
        <taxon>Embryophyta</taxon>
        <taxon>Tracheophyta</taxon>
        <taxon>Spermatophyta</taxon>
        <taxon>Magnoliopsida</taxon>
        <taxon>Liliopsida</taxon>
        <taxon>Poales</taxon>
        <taxon>Poaceae</taxon>
        <taxon>PACMAD clade</taxon>
        <taxon>Arundinoideae</taxon>
        <taxon>Arundineae</taxon>
        <taxon>Arundo</taxon>
    </lineage>
</organism>
<dbReference type="AlphaFoldDB" id="A0A0A9ESS3"/>
<evidence type="ECO:0000256" key="1">
    <source>
        <dbReference type="SAM" id="MobiDB-lite"/>
    </source>
</evidence>
<sequence length="80" mass="7869">MGQVLRIPSHGAMQPAWYQCAHGSRTTASATAISSVQTEHTVPAKPAGAFTAGGAETDSVASARPPVAGGGSTGKDSSST</sequence>
<feature type="region of interest" description="Disordered" evidence="1">
    <location>
        <begin position="45"/>
        <end position="80"/>
    </location>
</feature>
<dbReference type="EMBL" id="GBRH01195842">
    <property type="protein sequence ID" value="JAE02054.1"/>
    <property type="molecule type" value="Transcribed_RNA"/>
</dbReference>